<organism evidence="1 2">
    <name type="scientific">Paenibacillus cineris</name>
    <dbReference type="NCBI Taxonomy" id="237530"/>
    <lineage>
        <taxon>Bacteria</taxon>
        <taxon>Bacillati</taxon>
        <taxon>Bacillota</taxon>
        <taxon>Bacilli</taxon>
        <taxon>Bacillales</taxon>
        <taxon>Paenibacillaceae</taxon>
        <taxon>Paenibacillus</taxon>
    </lineage>
</organism>
<reference evidence="1 2" key="1">
    <citation type="submission" date="2021-03" db="EMBL/GenBank/DDBJ databases">
        <title>Antimicrobial resistance genes in bacteria isolated from Japanese honey, and their potential for conferring macrolide and lincosamide resistance in the American foulbrood pathogen Paenibacillus larvae.</title>
        <authorList>
            <person name="Okamoto M."/>
            <person name="Kumagai M."/>
            <person name="Kanamori H."/>
            <person name="Takamatsu D."/>
        </authorList>
    </citation>
    <scope>NUCLEOTIDE SEQUENCE [LARGE SCALE GENOMIC DNA]</scope>
    <source>
        <strain evidence="1 2">J21TS7</strain>
    </source>
</reference>
<evidence type="ECO:0000313" key="2">
    <source>
        <dbReference type="Proteomes" id="UP000676601"/>
    </source>
</evidence>
<protein>
    <submittedName>
        <fullName evidence="1">Uncharacterized protein</fullName>
    </submittedName>
</protein>
<dbReference type="EMBL" id="BORU01000001">
    <property type="protein sequence ID" value="GIO55824.1"/>
    <property type="molecule type" value="Genomic_DNA"/>
</dbReference>
<name>A0ABQ4LH06_9BACL</name>
<sequence length="45" mass="5300">MQFDHTIRGGLRVSEAPQYRGADRLPLYRFIKIYGYIIRKEAKTA</sequence>
<gene>
    <name evidence="1" type="ORF">J21TS7_41420</name>
</gene>
<keyword evidence="2" id="KW-1185">Reference proteome</keyword>
<dbReference type="Proteomes" id="UP000676601">
    <property type="component" value="Unassembled WGS sequence"/>
</dbReference>
<accession>A0ABQ4LH06</accession>
<evidence type="ECO:0000313" key="1">
    <source>
        <dbReference type="EMBL" id="GIO55824.1"/>
    </source>
</evidence>
<proteinExistence type="predicted"/>
<comment type="caution">
    <text evidence="1">The sequence shown here is derived from an EMBL/GenBank/DDBJ whole genome shotgun (WGS) entry which is preliminary data.</text>
</comment>